<proteinExistence type="predicted"/>
<keyword evidence="1" id="KW-1133">Transmembrane helix</keyword>
<dbReference type="EMBL" id="BPLR01009713">
    <property type="protein sequence ID" value="GIY34017.1"/>
    <property type="molecule type" value="Genomic_DNA"/>
</dbReference>
<dbReference type="Proteomes" id="UP001054945">
    <property type="component" value="Unassembled WGS sequence"/>
</dbReference>
<gene>
    <name evidence="2" type="ORF">CEXT_518141</name>
</gene>
<evidence type="ECO:0000256" key="1">
    <source>
        <dbReference type="SAM" id="Phobius"/>
    </source>
</evidence>
<keyword evidence="1" id="KW-0812">Transmembrane</keyword>
<keyword evidence="1" id="KW-0472">Membrane</keyword>
<dbReference type="AlphaFoldDB" id="A0AAV4SN93"/>
<organism evidence="2 3">
    <name type="scientific">Caerostris extrusa</name>
    <name type="common">Bark spider</name>
    <name type="synonym">Caerostris bankana</name>
    <dbReference type="NCBI Taxonomy" id="172846"/>
    <lineage>
        <taxon>Eukaryota</taxon>
        <taxon>Metazoa</taxon>
        <taxon>Ecdysozoa</taxon>
        <taxon>Arthropoda</taxon>
        <taxon>Chelicerata</taxon>
        <taxon>Arachnida</taxon>
        <taxon>Araneae</taxon>
        <taxon>Araneomorphae</taxon>
        <taxon>Entelegynae</taxon>
        <taxon>Araneoidea</taxon>
        <taxon>Araneidae</taxon>
        <taxon>Caerostris</taxon>
    </lineage>
</organism>
<keyword evidence="3" id="KW-1185">Reference proteome</keyword>
<accession>A0AAV4SN93</accession>
<feature type="transmembrane region" description="Helical" evidence="1">
    <location>
        <begin position="106"/>
        <end position="123"/>
    </location>
</feature>
<feature type="transmembrane region" description="Helical" evidence="1">
    <location>
        <begin position="79"/>
        <end position="100"/>
    </location>
</feature>
<evidence type="ECO:0000313" key="3">
    <source>
        <dbReference type="Proteomes" id="UP001054945"/>
    </source>
</evidence>
<protein>
    <submittedName>
        <fullName evidence="2">Uncharacterized protein</fullName>
    </submittedName>
</protein>
<comment type="caution">
    <text evidence="2">The sequence shown here is derived from an EMBL/GenBank/DDBJ whole genome shotgun (WGS) entry which is preliminary data.</text>
</comment>
<name>A0AAV4SN93_CAEEX</name>
<reference evidence="2 3" key="1">
    <citation type="submission" date="2021-06" db="EMBL/GenBank/DDBJ databases">
        <title>Caerostris extrusa draft genome.</title>
        <authorList>
            <person name="Kono N."/>
            <person name="Arakawa K."/>
        </authorList>
    </citation>
    <scope>NUCLEOTIDE SEQUENCE [LARGE SCALE GENOMIC DNA]</scope>
</reference>
<evidence type="ECO:0000313" key="2">
    <source>
        <dbReference type="EMBL" id="GIY34017.1"/>
    </source>
</evidence>
<sequence length="156" mass="17962">MKLNNSLKVNDSSWTRHTYWVKTASPKITFVVKTIKQPRDIGTQHTYQSINFLVCVHRIAPEPQSFGFINDDVTFHPRFIRFAGVVYGGGRIYGVFFQIIAPTMMVVRGKIIIIIVLVINILMHNLRIWVRVIGEGSPNSSSRHFLRDNELEEVSY</sequence>